<name>A0A1Q3D479_CEPFO</name>
<gene>
    <name evidence="3" type="ORF">CFOL_v3_30706</name>
</gene>
<dbReference type="OrthoDB" id="1670627at2759"/>
<evidence type="ECO:0000313" key="3">
    <source>
        <dbReference type="EMBL" id="GAV87280.1"/>
    </source>
</evidence>
<dbReference type="Proteomes" id="UP000187406">
    <property type="component" value="Unassembled WGS sequence"/>
</dbReference>
<organism evidence="3 4">
    <name type="scientific">Cephalotus follicularis</name>
    <name type="common">Albany pitcher plant</name>
    <dbReference type="NCBI Taxonomy" id="3775"/>
    <lineage>
        <taxon>Eukaryota</taxon>
        <taxon>Viridiplantae</taxon>
        <taxon>Streptophyta</taxon>
        <taxon>Embryophyta</taxon>
        <taxon>Tracheophyta</taxon>
        <taxon>Spermatophyta</taxon>
        <taxon>Magnoliopsida</taxon>
        <taxon>eudicotyledons</taxon>
        <taxon>Gunneridae</taxon>
        <taxon>Pentapetalae</taxon>
        <taxon>rosids</taxon>
        <taxon>fabids</taxon>
        <taxon>Oxalidales</taxon>
        <taxon>Cephalotaceae</taxon>
        <taxon>Cephalotus</taxon>
    </lineage>
</organism>
<comment type="caution">
    <text evidence="3">The sequence shown here is derived from an EMBL/GenBank/DDBJ whole genome shotgun (WGS) entry which is preliminary data.</text>
</comment>
<evidence type="ECO:0000259" key="2">
    <source>
        <dbReference type="Pfam" id="PF14383"/>
    </source>
</evidence>
<dbReference type="AlphaFoldDB" id="A0A1Q3D479"/>
<dbReference type="Pfam" id="PF14383">
    <property type="entry name" value="VARLMGL"/>
    <property type="match status" value="1"/>
</dbReference>
<feature type="region of interest" description="Disordered" evidence="1">
    <location>
        <begin position="159"/>
        <end position="178"/>
    </location>
</feature>
<dbReference type="PANTHER" id="PTHR35499">
    <property type="entry name" value="OS05G0128300 PROTEIN"/>
    <property type="match status" value="1"/>
</dbReference>
<sequence>MASNRSASSGCFSGIVRRLLCNGSPQTHPSDHIAEPNITKYDRSKKEIIKTEAKVEAPDSTNATPGVVARLMGLDSLPVANWVPRPSLADSVTRSRSVNFIEYLLQSDLTQGHRRVRTSVSFREVPTSLNQQNCDPFVAYFENEDDTMGMKLKLRKSEMGLGELKQKRPDRTNNKDKNREIVVSKKETQGKKKKISKFKDEPRRVLHKHNSKVSKCNVAKVSSFVTPRKVDVNRKYGATSKAKSRVLKPLNKKEVSLEVKSSVRKSKPENMPLEPTECSTENSSPVSVLDVNDFDIYDATPLSEDTKYTETKSSTKPTKFDDNPTPHFNGIFKSEDRVEIIAINKKDKESVDNAETQYYKELVAKLHRLTEEDIKQTNAKQEFKFDDFEAICFEFGQQILDIMLEQVVDELVEFHMHGKF</sequence>
<dbReference type="PANTHER" id="PTHR35499:SF4">
    <property type="entry name" value="ALC-INTERACTING PROTEIN 1"/>
    <property type="match status" value="1"/>
</dbReference>
<feature type="compositionally biased region" description="Basic and acidic residues" evidence="1">
    <location>
        <begin position="164"/>
        <end position="178"/>
    </location>
</feature>
<feature type="domain" description="DUF3741" evidence="2">
    <location>
        <begin position="64"/>
        <end position="79"/>
    </location>
</feature>
<reference evidence="4" key="1">
    <citation type="submission" date="2016-04" db="EMBL/GenBank/DDBJ databases">
        <title>Cephalotus genome sequencing.</title>
        <authorList>
            <person name="Fukushima K."/>
            <person name="Hasebe M."/>
            <person name="Fang X."/>
        </authorList>
    </citation>
    <scope>NUCLEOTIDE SEQUENCE [LARGE SCALE GENOMIC DNA]</scope>
    <source>
        <strain evidence="4">cv. St1</strain>
    </source>
</reference>
<dbReference type="InParanoid" id="A0A1Q3D479"/>
<evidence type="ECO:0000313" key="4">
    <source>
        <dbReference type="Proteomes" id="UP000187406"/>
    </source>
</evidence>
<protein>
    <submittedName>
        <fullName evidence="3">VARLMGL domain-containing protein</fullName>
    </submittedName>
</protein>
<proteinExistence type="predicted"/>
<dbReference type="InterPro" id="IPR032795">
    <property type="entry name" value="DUF3741-assoc"/>
</dbReference>
<dbReference type="FunCoup" id="A0A1Q3D479">
    <property type="interactions" value="33"/>
</dbReference>
<dbReference type="EMBL" id="BDDD01004252">
    <property type="protein sequence ID" value="GAV87280.1"/>
    <property type="molecule type" value="Genomic_DNA"/>
</dbReference>
<feature type="region of interest" description="Disordered" evidence="1">
    <location>
        <begin position="258"/>
        <end position="285"/>
    </location>
</feature>
<evidence type="ECO:0000256" key="1">
    <source>
        <dbReference type="SAM" id="MobiDB-lite"/>
    </source>
</evidence>
<keyword evidence="4" id="KW-1185">Reference proteome</keyword>
<feature type="region of interest" description="Disordered" evidence="1">
    <location>
        <begin position="305"/>
        <end position="328"/>
    </location>
</feature>
<accession>A0A1Q3D479</accession>